<accession>A0A401TXM9</accession>
<sequence>GGVADQSGDLGELAVVGDRLGEDVDGAGDDGEDVVEVVRDAAGELADGFHLLCLADRALVGLRLAETLEKEFRALALASFLRERDMRLAQLRLGRDRQDPRDQRPQQYRGDDRGDRGQRLDQAFEAVDRHPQRIDREYMREAAGEDEGGERPGHPAKLDVAPLGDEDRERKRDREIRSGNDGV</sequence>
<feature type="compositionally biased region" description="Basic and acidic residues" evidence="1">
    <location>
        <begin position="126"/>
        <end position="157"/>
    </location>
</feature>
<evidence type="ECO:0000313" key="3">
    <source>
        <dbReference type="Proteomes" id="UP000287033"/>
    </source>
</evidence>
<feature type="compositionally biased region" description="Basic and acidic residues" evidence="1">
    <location>
        <begin position="165"/>
        <end position="183"/>
    </location>
</feature>
<dbReference type="AlphaFoldDB" id="A0A401TXM9"/>
<feature type="compositionally biased region" description="Basic and acidic residues" evidence="1">
    <location>
        <begin position="91"/>
        <end position="119"/>
    </location>
</feature>
<comment type="caution">
    <text evidence="2">The sequence shown here is derived from an EMBL/GenBank/DDBJ whole genome shotgun (WGS) entry which is preliminary data.</text>
</comment>
<protein>
    <submittedName>
        <fullName evidence="2">Uncharacterized protein</fullName>
    </submittedName>
</protein>
<evidence type="ECO:0000313" key="2">
    <source>
        <dbReference type="EMBL" id="GCC47393.1"/>
    </source>
</evidence>
<feature type="region of interest" description="Disordered" evidence="1">
    <location>
        <begin position="91"/>
        <end position="183"/>
    </location>
</feature>
<feature type="non-terminal residue" evidence="2">
    <location>
        <position position="1"/>
    </location>
</feature>
<proteinExistence type="predicted"/>
<evidence type="ECO:0000256" key="1">
    <source>
        <dbReference type="SAM" id="MobiDB-lite"/>
    </source>
</evidence>
<keyword evidence="3" id="KW-1185">Reference proteome</keyword>
<name>A0A401TXM9_CHIPU</name>
<reference evidence="2 3" key="1">
    <citation type="journal article" date="2018" name="Nat. Ecol. Evol.">
        <title>Shark genomes provide insights into elasmobranch evolution and the origin of vertebrates.</title>
        <authorList>
            <person name="Hara Y"/>
            <person name="Yamaguchi K"/>
            <person name="Onimaru K"/>
            <person name="Kadota M"/>
            <person name="Koyanagi M"/>
            <person name="Keeley SD"/>
            <person name="Tatsumi K"/>
            <person name="Tanaka K"/>
            <person name="Motone F"/>
            <person name="Kageyama Y"/>
            <person name="Nozu R"/>
            <person name="Adachi N"/>
            <person name="Nishimura O"/>
            <person name="Nakagawa R"/>
            <person name="Tanegashima C"/>
            <person name="Kiyatake I"/>
            <person name="Matsumoto R"/>
            <person name="Murakumo K"/>
            <person name="Nishida K"/>
            <person name="Terakita A"/>
            <person name="Kuratani S"/>
            <person name="Sato K"/>
            <person name="Hyodo S Kuraku.S."/>
        </authorList>
    </citation>
    <scope>NUCLEOTIDE SEQUENCE [LARGE SCALE GENOMIC DNA]</scope>
</reference>
<gene>
    <name evidence="2" type="ORF">chiPu_0031662</name>
</gene>
<dbReference type="Proteomes" id="UP000287033">
    <property type="component" value="Unassembled WGS sequence"/>
</dbReference>
<dbReference type="EMBL" id="BEZZ01215393">
    <property type="protein sequence ID" value="GCC47393.1"/>
    <property type="molecule type" value="Genomic_DNA"/>
</dbReference>
<organism evidence="2 3">
    <name type="scientific">Chiloscyllium punctatum</name>
    <name type="common">Brownbanded bambooshark</name>
    <name type="synonym">Hemiscyllium punctatum</name>
    <dbReference type="NCBI Taxonomy" id="137246"/>
    <lineage>
        <taxon>Eukaryota</taxon>
        <taxon>Metazoa</taxon>
        <taxon>Chordata</taxon>
        <taxon>Craniata</taxon>
        <taxon>Vertebrata</taxon>
        <taxon>Chondrichthyes</taxon>
        <taxon>Elasmobranchii</taxon>
        <taxon>Galeomorphii</taxon>
        <taxon>Galeoidea</taxon>
        <taxon>Orectolobiformes</taxon>
        <taxon>Hemiscylliidae</taxon>
        <taxon>Chiloscyllium</taxon>
    </lineage>
</organism>